<evidence type="ECO:0000313" key="1">
    <source>
        <dbReference type="EMBL" id="MDP9891256.1"/>
    </source>
</evidence>
<dbReference type="AlphaFoldDB" id="A0AAW8CTS4"/>
<reference evidence="1" key="1">
    <citation type="submission" date="2023-07" db="EMBL/GenBank/DDBJ databases">
        <title>Sorghum-associated microbial communities from plants grown in Nebraska, USA.</title>
        <authorList>
            <person name="Schachtman D."/>
        </authorList>
    </citation>
    <scope>NUCLEOTIDE SEQUENCE</scope>
    <source>
        <strain evidence="1">DS3754</strain>
    </source>
</reference>
<organism evidence="1 2">
    <name type="scientific">Variovorax boronicumulans</name>
    <dbReference type="NCBI Taxonomy" id="436515"/>
    <lineage>
        <taxon>Bacteria</taxon>
        <taxon>Pseudomonadati</taxon>
        <taxon>Pseudomonadota</taxon>
        <taxon>Betaproteobacteria</taxon>
        <taxon>Burkholderiales</taxon>
        <taxon>Comamonadaceae</taxon>
        <taxon>Variovorax</taxon>
    </lineage>
</organism>
<dbReference type="EMBL" id="JAUSRD010000001">
    <property type="protein sequence ID" value="MDP9891256.1"/>
    <property type="molecule type" value="Genomic_DNA"/>
</dbReference>
<comment type="caution">
    <text evidence="1">The sequence shown here is derived from an EMBL/GenBank/DDBJ whole genome shotgun (WGS) entry which is preliminary data.</text>
</comment>
<accession>A0AAW8CTS4</accession>
<dbReference type="RefSeq" id="WP_307683630.1">
    <property type="nucleotide sequence ID" value="NZ_JAUSRD010000001.1"/>
</dbReference>
<sequence>MTEDVVHTSAHADEPDMFGGVDLASGPDMTVVMLVFQGELISDAEVRTQLVGTDSHPRPVLWVEVRPVSRLHRTVHAKWIYTEATRKQAEGIAATLKKGARVTVTTPIDDMRTIFPHVASVALLP</sequence>
<gene>
    <name evidence="1" type="ORF">J2W31_000352</name>
</gene>
<evidence type="ECO:0000313" key="2">
    <source>
        <dbReference type="Proteomes" id="UP001242045"/>
    </source>
</evidence>
<dbReference type="Proteomes" id="UP001242045">
    <property type="component" value="Unassembled WGS sequence"/>
</dbReference>
<protein>
    <submittedName>
        <fullName evidence="1">Uncharacterized protein</fullName>
    </submittedName>
</protein>
<proteinExistence type="predicted"/>
<name>A0AAW8CTS4_9BURK</name>